<accession>A0AB39Z6E5</accession>
<evidence type="ECO:0000259" key="2">
    <source>
        <dbReference type="PROSITE" id="PS50802"/>
    </source>
</evidence>
<reference evidence="4" key="1">
    <citation type="submission" date="2025-08" db="UniProtKB">
        <authorList>
            <consortium name="RefSeq"/>
        </authorList>
    </citation>
    <scope>IDENTIFICATION</scope>
</reference>
<evidence type="ECO:0000313" key="3">
    <source>
        <dbReference type="Proteomes" id="UP001652628"/>
    </source>
</evidence>
<dbReference type="InterPro" id="IPR049770">
    <property type="entry name" value="OTU_Tudor"/>
</dbReference>
<organism evidence="3 4">
    <name type="scientific">Drosophila suzukii</name>
    <name type="common">Spotted-wing drosophila fruit fly</name>
    <dbReference type="NCBI Taxonomy" id="28584"/>
    <lineage>
        <taxon>Eukaryota</taxon>
        <taxon>Metazoa</taxon>
        <taxon>Ecdysozoa</taxon>
        <taxon>Arthropoda</taxon>
        <taxon>Hexapoda</taxon>
        <taxon>Insecta</taxon>
        <taxon>Pterygota</taxon>
        <taxon>Neoptera</taxon>
        <taxon>Endopterygota</taxon>
        <taxon>Diptera</taxon>
        <taxon>Brachycera</taxon>
        <taxon>Muscomorpha</taxon>
        <taxon>Ephydroidea</taxon>
        <taxon>Drosophilidae</taxon>
        <taxon>Drosophila</taxon>
        <taxon>Sophophora</taxon>
    </lineage>
</organism>
<dbReference type="PROSITE" id="PS50802">
    <property type="entry name" value="OTU"/>
    <property type="match status" value="1"/>
</dbReference>
<dbReference type="CDD" id="cd22753">
    <property type="entry name" value="OTU_ALG13-like"/>
    <property type="match status" value="1"/>
</dbReference>
<dbReference type="InterPro" id="IPR003323">
    <property type="entry name" value="OTU_dom"/>
</dbReference>
<evidence type="ECO:0000313" key="4">
    <source>
        <dbReference type="RefSeq" id="XP_016929156.3"/>
    </source>
</evidence>
<gene>
    <name evidence="4" type="primary">LOC108009339</name>
</gene>
<dbReference type="Gene3D" id="3.90.70.80">
    <property type="match status" value="1"/>
</dbReference>
<dbReference type="PANTHER" id="PTHR12419:SF115">
    <property type="entry name" value="PROTEIN OVARIAN TUMOR LOCUS-RELATED"/>
    <property type="match status" value="1"/>
</dbReference>
<feature type="domain" description="Tudor" evidence="1">
    <location>
        <begin position="300"/>
        <end position="360"/>
    </location>
</feature>
<evidence type="ECO:0000259" key="1">
    <source>
        <dbReference type="PROSITE" id="PS50304"/>
    </source>
</evidence>
<dbReference type="AlphaFoldDB" id="A0AB39Z6E5"/>
<feature type="domain" description="OTU" evidence="2">
    <location>
        <begin position="30"/>
        <end position="151"/>
    </location>
</feature>
<dbReference type="InterPro" id="IPR002999">
    <property type="entry name" value="Tudor"/>
</dbReference>
<dbReference type="GO" id="GO:0061578">
    <property type="term" value="F:K63-linked deubiquitinase activity"/>
    <property type="evidence" value="ECO:0007669"/>
    <property type="project" value="TreeGrafter"/>
</dbReference>
<dbReference type="CDD" id="cd20380">
    <property type="entry name" value="Tudor_TDRD13-like"/>
    <property type="match status" value="1"/>
</dbReference>
<dbReference type="InterPro" id="IPR050704">
    <property type="entry name" value="Peptidase_C85-like"/>
</dbReference>
<dbReference type="InterPro" id="IPR049769">
    <property type="entry name" value="OTU_OTU"/>
</dbReference>
<dbReference type="RefSeq" id="XP_016929156.3">
    <property type="nucleotide sequence ID" value="XM_017073667.4"/>
</dbReference>
<proteinExistence type="predicted"/>
<name>A0AB39Z6E5_DROSZ</name>
<dbReference type="PANTHER" id="PTHR12419">
    <property type="entry name" value="OTU DOMAIN CONTAINING PROTEIN"/>
    <property type="match status" value="1"/>
</dbReference>
<dbReference type="InterPro" id="IPR038765">
    <property type="entry name" value="Papain-like_cys_pep_sf"/>
</dbReference>
<sequence length="516" mass="59841">MMSEVLQRSVSIGSRRAPDPVDQFLEQHLLYRKHMVMDPSCLFRVIAEQVYDNQMLHHEVRMECVRYMFRKRRSFRRFVSGDYDEYLWQLEMARTAGTMLELRALGHLYRRNIIIYKPFDLGHLVIQRKGYPETLRIFVGNRGQFDSVLEKSEIEMAAIAQAVAFKMLYKHFFRLPDIDLAVEWMLYPQTFRWGTDLEFDPCGNVIRLLCSNGRSFTLDRPENTSCILANYQDCPFHNPCIKIGRFMMSCMRRLLERRRAPITYMTAKSLDPYIYRNVELNCLKDLREANNSDVYKGDYDFKVGAKCQVELEASRRLSVCHIQAINEDKSSCLVFVEGQGKFQDVPYRNLHPMPPNEFQPWDCQPKERISRNRRYQLRRITRQRQKAANPQVQGQINHRQNFKKAASGLKKLSHPTPPVKCHQVESRPDQQIATAPVVPQLTTPPPQAIPRPVFLPAPPPLFGPLGPKLIIRPPVPIFFVTPPRAEAPTGLMALPFVVRNSSVMINSVNKPNPPPT</sequence>
<dbReference type="SUPFAM" id="SSF54001">
    <property type="entry name" value="Cysteine proteinases"/>
    <property type="match status" value="1"/>
</dbReference>
<keyword evidence="3" id="KW-1185">Reference proteome</keyword>
<dbReference type="GeneID" id="108009339"/>
<protein>
    <submittedName>
        <fullName evidence="4">Deubiquitinase otu</fullName>
    </submittedName>
</protein>
<dbReference type="SMART" id="SM00333">
    <property type="entry name" value="TUDOR"/>
    <property type="match status" value="1"/>
</dbReference>
<dbReference type="Proteomes" id="UP001652628">
    <property type="component" value="Chromosome 2L"/>
</dbReference>
<dbReference type="PROSITE" id="PS50304">
    <property type="entry name" value="TUDOR"/>
    <property type="match status" value="1"/>
</dbReference>
<dbReference type="Pfam" id="PF02338">
    <property type="entry name" value="OTU"/>
    <property type="match status" value="1"/>
</dbReference>